<proteinExistence type="predicted"/>
<dbReference type="AlphaFoldDB" id="A0A0D2P9V4"/>
<organism evidence="1 2">
    <name type="scientific">Hypholoma sublateritium (strain FD-334 SS-4)</name>
    <dbReference type="NCBI Taxonomy" id="945553"/>
    <lineage>
        <taxon>Eukaryota</taxon>
        <taxon>Fungi</taxon>
        <taxon>Dikarya</taxon>
        <taxon>Basidiomycota</taxon>
        <taxon>Agaricomycotina</taxon>
        <taxon>Agaricomycetes</taxon>
        <taxon>Agaricomycetidae</taxon>
        <taxon>Agaricales</taxon>
        <taxon>Agaricineae</taxon>
        <taxon>Strophariaceae</taxon>
        <taxon>Hypholoma</taxon>
    </lineage>
</organism>
<protein>
    <submittedName>
        <fullName evidence="1">Uncharacterized protein</fullName>
    </submittedName>
</protein>
<accession>A0A0D2P9V4</accession>
<dbReference type="Proteomes" id="UP000054270">
    <property type="component" value="Unassembled WGS sequence"/>
</dbReference>
<dbReference type="EMBL" id="KN817609">
    <property type="protein sequence ID" value="KJA17135.1"/>
    <property type="molecule type" value="Genomic_DNA"/>
</dbReference>
<name>A0A0D2P9V4_HYPSF</name>
<evidence type="ECO:0000313" key="1">
    <source>
        <dbReference type="EMBL" id="KJA17135.1"/>
    </source>
</evidence>
<sequence length="105" mass="12086">MSHCQTPEELQEFIEAIDAIVRAAVDDGTVIPLMQHLEDDVRSIQASPFLAELRMPAFLWTYARRFSAELLKAGSLEGIPGKFIAEERRLIARYRRKRFNKIVPE</sequence>
<reference evidence="2" key="1">
    <citation type="submission" date="2014-04" db="EMBL/GenBank/DDBJ databases">
        <title>Evolutionary Origins and Diversification of the Mycorrhizal Mutualists.</title>
        <authorList>
            <consortium name="DOE Joint Genome Institute"/>
            <consortium name="Mycorrhizal Genomics Consortium"/>
            <person name="Kohler A."/>
            <person name="Kuo A."/>
            <person name="Nagy L.G."/>
            <person name="Floudas D."/>
            <person name="Copeland A."/>
            <person name="Barry K.W."/>
            <person name="Cichocki N."/>
            <person name="Veneault-Fourrey C."/>
            <person name="LaButti K."/>
            <person name="Lindquist E.A."/>
            <person name="Lipzen A."/>
            <person name="Lundell T."/>
            <person name="Morin E."/>
            <person name="Murat C."/>
            <person name="Riley R."/>
            <person name="Ohm R."/>
            <person name="Sun H."/>
            <person name="Tunlid A."/>
            <person name="Henrissat B."/>
            <person name="Grigoriev I.V."/>
            <person name="Hibbett D.S."/>
            <person name="Martin F."/>
        </authorList>
    </citation>
    <scope>NUCLEOTIDE SEQUENCE [LARGE SCALE GENOMIC DNA]</scope>
    <source>
        <strain evidence="2">FD-334 SS-4</strain>
    </source>
</reference>
<gene>
    <name evidence="1" type="ORF">HYPSUDRAFT_57894</name>
</gene>
<feature type="non-terminal residue" evidence="1">
    <location>
        <position position="105"/>
    </location>
</feature>
<evidence type="ECO:0000313" key="2">
    <source>
        <dbReference type="Proteomes" id="UP000054270"/>
    </source>
</evidence>
<keyword evidence="2" id="KW-1185">Reference proteome</keyword>